<reference evidence="6 7" key="1">
    <citation type="submission" date="2019-08" db="EMBL/GenBank/DDBJ databases">
        <title>Comparison of rpoB and gyrB Sequences from Mobiluncus Species and Development of a Multiplex PCR Method for Clinical Detection of Mobiluncus curtisii and Mobiluncus mulieris.</title>
        <authorList>
            <person name="Yang L."/>
            <person name="Shen Y."/>
            <person name="Xu G."/>
            <person name="Shu L.-B."/>
            <person name="Hu J."/>
            <person name="Zhang R."/>
            <person name="Wang Y."/>
            <person name="Zhou H.-W."/>
            <person name="Zhang X."/>
        </authorList>
    </citation>
    <scope>NUCLEOTIDE SEQUENCE [LARGE SCALE GENOMIC DNA]</scope>
    <source>
        <strain evidence="6 7">M26</strain>
    </source>
</reference>
<dbReference type="PANTHER" id="PTHR43214">
    <property type="entry name" value="TWO-COMPONENT RESPONSE REGULATOR"/>
    <property type="match status" value="1"/>
</dbReference>
<keyword evidence="1 3" id="KW-0597">Phosphoprotein</keyword>
<feature type="modified residue" description="4-aspartylphosphate" evidence="3">
    <location>
        <position position="60"/>
    </location>
</feature>
<evidence type="ECO:0000256" key="2">
    <source>
        <dbReference type="ARBA" id="ARBA00023125"/>
    </source>
</evidence>
<dbReference type="PRINTS" id="PR00038">
    <property type="entry name" value="HTHLUXR"/>
</dbReference>
<dbReference type="Gene3D" id="3.40.50.2300">
    <property type="match status" value="1"/>
</dbReference>
<proteinExistence type="predicted"/>
<dbReference type="PROSITE" id="PS50110">
    <property type="entry name" value="RESPONSE_REGULATORY"/>
    <property type="match status" value="1"/>
</dbReference>
<evidence type="ECO:0000313" key="7">
    <source>
        <dbReference type="Proteomes" id="UP001209486"/>
    </source>
</evidence>
<evidence type="ECO:0000313" key="6">
    <source>
        <dbReference type="EMBL" id="MCU9968231.1"/>
    </source>
</evidence>
<feature type="domain" description="Response regulatory" evidence="5">
    <location>
        <begin position="9"/>
        <end position="125"/>
    </location>
</feature>
<evidence type="ECO:0000256" key="3">
    <source>
        <dbReference type="PROSITE-ProRule" id="PRU00169"/>
    </source>
</evidence>
<keyword evidence="2" id="KW-0238">DNA-binding</keyword>
<dbReference type="RefSeq" id="WP_169769987.1">
    <property type="nucleotide sequence ID" value="NZ_JABCUP010000003.1"/>
</dbReference>
<organism evidence="6 7">
    <name type="scientific">Mobiluncus mulieris</name>
    <dbReference type="NCBI Taxonomy" id="2052"/>
    <lineage>
        <taxon>Bacteria</taxon>
        <taxon>Bacillati</taxon>
        <taxon>Actinomycetota</taxon>
        <taxon>Actinomycetes</taxon>
        <taxon>Actinomycetales</taxon>
        <taxon>Actinomycetaceae</taxon>
        <taxon>Mobiluncus</taxon>
    </lineage>
</organism>
<dbReference type="AlphaFoldDB" id="A0ABD4TWM5"/>
<sequence>MTTDPQHYRVILIDDDQEILADLRPIIETDPEISVEGVGFDGHHVLDLVQKHHPDVVLMDVEMPKMDGIEATRQIKERFPNLGVIMLTNFRHDTWLKEALEAGADGFLTKDAPRADLSAAIKRVAKGGRFMSTKPLNMLIANYEDPNFIPDPKYTAGKQALTPAERDVWQEVLKGKGNAQIAKTLHSQESTIKTHMTSIMQKFQVRSRAELLVFSAKNGAIHE</sequence>
<feature type="domain" description="HTH luxR-type" evidence="4">
    <location>
        <begin position="154"/>
        <end position="219"/>
    </location>
</feature>
<gene>
    <name evidence="6" type="ORF">FYZ43_02095</name>
</gene>
<dbReference type="CDD" id="cd06170">
    <property type="entry name" value="LuxR_C_like"/>
    <property type="match status" value="1"/>
</dbReference>
<dbReference type="InterPro" id="IPR011006">
    <property type="entry name" value="CheY-like_superfamily"/>
</dbReference>
<evidence type="ECO:0000259" key="4">
    <source>
        <dbReference type="PROSITE" id="PS50043"/>
    </source>
</evidence>
<dbReference type="SUPFAM" id="SSF46894">
    <property type="entry name" value="C-terminal effector domain of the bipartite response regulators"/>
    <property type="match status" value="1"/>
</dbReference>
<dbReference type="Proteomes" id="UP001209486">
    <property type="component" value="Unassembled WGS sequence"/>
</dbReference>
<dbReference type="PROSITE" id="PS50043">
    <property type="entry name" value="HTH_LUXR_2"/>
    <property type="match status" value="1"/>
</dbReference>
<evidence type="ECO:0000259" key="5">
    <source>
        <dbReference type="PROSITE" id="PS50110"/>
    </source>
</evidence>
<evidence type="ECO:0000256" key="1">
    <source>
        <dbReference type="ARBA" id="ARBA00022553"/>
    </source>
</evidence>
<dbReference type="SUPFAM" id="SSF52172">
    <property type="entry name" value="CheY-like"/>
    <property type="match status" value="1"/>
</dbReference>
<dbReference type="InterPro" id="IPR000792">
    <property type="entry name" value="Tscrpt_reg_LuxR_C"/>
</dbReference>
<dbReference type="InterPro" id="IPR058245">
    <property type="entry name" value="NreC/VraR/RcsB-like_REC"/>
</dbReference>
<dbReference type="SMART" id="SM00421">
    <property type="entry name" value="HTH_LUXR"/>
    <property type="match status" value="1"/>
</dbReference>
<dbReference type="InterPro" id="IPR001789">
    <property type="entry name" value="Sig_transdc_resp-reg_receiver"/>
</dbReference>
<comment type="caution">
    <text evidence="6">The sequence shown here is derived from an EMBL/GenBank/DDBJ whole genome shotgun (WGS) entry which is preliminary data.</text>
</comment>
<dbReference type="SMART" id="SM00448">
    <property type="entry name" value="REC"/>
    <property type="match status" value="1"/>
</dbReference>
<dbReference type="EMBL" id="VSZY01000002">
    <property type="protein sequence ID" value="MCU9968231.1"/>
    <property type="molecule type" value="Genomic_DNA"/>
</dbReference>
<dbReference type="Pfam" id="PF00072">
    <property type="entry name" value="Response_reg"/>
    <property type="match status" value="1"/>
</dbReference>
<accession>A0ABD4TWM5</accession>
<dbReference type="CDD" id="cd17535">
    <property type="entry name" value="REC_NarL-like"/>
    <property type="match status" value="1"/>
</dbReference>
<name>A0ABD4TWM5_9ACTO</name>
<dbReference type="InterPro" id="IPR016032">
    <property type="entry name" value="Sig_transdc_resp-reg_C-effctor"/>
</dbReference>
<dbReference type="Pfam" id="PF00196">
    <property type="entry name" value="GerE"/>
    <property type="match status" value="1"/>
</dbReference>
<protein>
    <submittedName>
        <fullName evidence="6">Response regulator transcription factor</fullName>
    </submittedName>
</protein>
<dbReference type="GO" id="GO:0003677">
    <property type="term" value="F:DNA binding"/>
    <property type="evidence" value="ECO:0007669"/>
    <property type="project" value="UniProtKB-KW"/>
</dbReference>
<dbReference type="InterPro" id="IPR039420">
    <property type="entry name" value="WalR-like"/>
</dbReference>